<proteinExistence type="predicted"/>
<dbReference type="RefSeq" id="XP_001419172.1">
    <property type="nucleotide sequence ID" value="XM_001419135.1"/>
</dbReference>
<evidence type="ECO:0000313" key="2">
    <source>
        <dbReference type="Proteomes" id="UP000001568"/>
    </source>
</evidence>
<dbReference type="GeneID" id="5003457"/>
<evidence type="ECO:0000313" key="1">
    <source>
        <dbReference type="EMBL" id="ABO97465.1"/>
    </source>
</evidence>
<reference evidence="1 2" key="1">
    <citation type="journal article" date="2007" name="Proc. Natl. Acad. Sci. U.S.A.">
        <title>The tiny eukaryote Ostreococcus provides genomic insights into the paradox of plankton speciation.</title>
        <authorList>
            <person name="Palenik B."/>
            <person name="Grimwood J."/>
            <person name="Aerts A."/>
            <person name="Rouze P."/>
            <person name="Salamov A."/>
            <person name="Putnam N."/>
            <person name="Dupont C."/>
            <person name="Jorgensen R."/>
            <person name="Derelle E."/>
            <person name="Rombauts S."/>
            <person name="Zhou K."/>
            <person name="Otillar R."/>
            <person name="Merchant S.S."/>
            <person name="Podell S."/>
            <person name="Gaasterland T."/>
            <person name="Napoli C."/>
            <person name="Gendler K."/>
            <person name="Manuell A."/>
            <person name="Tai V."/>
            <person name="Vallon O."/>
            <person name="Piganeau G."/>
            <person name="Jancek S."/>
            <person name="Heijde M."/>
            <person name="Jabbari K."/>
            <person name="Bowler C."/>
            <person name="Lohr M."/>
            <person name="Robbens S."/>
            <person name="Werner G."/>
            <person name="Dubchak I."/>
            <person name="Pazour G.J."/>
            <person name="Ren Q."/>
            <person name="Paulsen I."/>
            <person name="Delwiche C."/>
            <person name="Schmutz J."/>
            <person name="Rokhsar D."/>
            <person name="Van de Peer Y."/>
            <person name="Moreau H."/>
            <person name="Grigoriev I.V."/>
        </authorList>
    </citation>
    <scope>NUCLEOTIDE SEQUENCE [LARGE SCALE GENOMIC DNA]</scope>
    <source>
        <strain evidence="1 2">CCE9901</strain>
    </source>
</reference>
<dbReference type="HOGENOM" id="CLU_048808_0_0_1"/>
<accession>A4S1L6</accession>
<protein>
    <submittedName>
        <fullName evidence="1">Uncharacterized protein</fullName>
    </submittedName>
</protein>
<sequence length="366" mass="40216">MRDARSLRDAFASTSGFRARGVATADVFTVAQEWLRNHNYVEYLRASALLSPSSDRMDADATPFDAVLRAATGAAPNLVNQDALGDWAEEFAVCHNDVEFDRRWNDLTSGNTGALAGPDRQVGGLPGHVVVTTRDAVWGKSNVGALALSGSEEEKREAVKFLLRMREAAMTYARSRGWTTLGLYFRFFGCEPVGEEERGIIRLHVVNLARAGPRLRRTAKVNLPIDDVIEALGGARASRRGAVLIVSPTLSTTSITPLRRAVEEDSHRSDDDEIEVVIKRVVAAAAAAPPIEIQIPNKLRQQYENVSSNKSKIRMAVRDASEESGFKSLDDAQDEFFRDVSWLSKYKSLSSPARVQLALSEIQLSN</sequence>
<organism evidence="1 2">
    <name type="scientific">Ostreococcus lucimarinus (strain CCE9901)</name>
    <dbReference type="NCBI Taxonomy" id="436017"/>
    <lineage>
        <taxon>Eukaryota</taxon>
        <taxon>Viridiplantae</taxon>
        <taxon>Chlorophyta</taxon>
        <taxon>Mamiellophyceae</taxon>
        <taxon>Mamiellales</taxon>
        <taxon>Bathycoccaceae</taxon>
        <taxon>Ostreococcus</taxon>
    </lineage>
</organism>
<dbReference type="AlphaFoldDB" id="A4S1L6"/>
<dbReference type="OrthoDB" id="10481404at2759"/>
<keyword evidence="2" id="KW-1185">Reference proteome</keyword>
<dbReference type="KEGG" id="olu:OSTLU_93146"/>
<dbReference type="Gramene" id="ABO97465">
    <property type="protein sequence ID" value="ABO97465"/>
    <property type="gene ID" value="OSTLU_93146"/>
</dbReference>
<dbReference type="Proteomes" id="UP000001568">
    <property type="component" value="Chromosome 8"/>
</dbReference>
<dbReference type="EMBL" id="CP000588">
    <property type="protein sequence ID" value="ABO97465.1"/>
    <property type="molecule type" value="Genomic_DNA"/>
</dbReference>
<gene>
    <name evidence="1" type="ORF">OSTLU_93146</name>
</gene>
<name>A4S1L6_OSTLU</name>